<evidence type="ECO:0000313" key="2">
    <source>
        <dbReference type="EMBL" id="EKJ69155.1"/>
    </source>
</evidence>
<proteinExistence type="predicted"/>
<evidence type="ECO:0000256" key="1">
    <source>
        <dbReference type="SAM" id="MobiDB-lite"/>
    </source>
</evidence>
<dbReference type="EMBL" id="AFNW01000358">
    <property type="protein sequence ID" value="EKJ69155.1"/>
    <property type="molecule type" value="Genomic_DNA"/>
</dbReference>
<name>K3VXM4_FUSPC</name>
<feature type="compositionally biased region" description="Polar residues" evidence="1">
    <location>
        <begin position="1"/>
        <end position="10"/>
    </location>
</feature>
<keyword evidence="3" id="KW-1185">Reference proteome</keyword>
<dbReference type="RefSeq" id="XP_009262071.1">
    <property type="nucleotide sequence ID" value="XM_009263796.1"/>
</dbReference>
<dbReference type="AlphaFoldDB" id="K3VXM4"/>
<dbReference type="Proteomes" id="UP000007978">
    <property type="component" value="Chromosome 1"/>
</dbReference>
<comment type="caution">
    <text evidence="2">The sequence shown here is derived from an EMBL/GenBank/DDBJ whole genome shotgun (WGS) entry which is preliminary data.</text>
</comment>
<dbReference type="KEGG" id="fpu:FPSE_10679"/>
<dbReference type="GeneID" id="20369296"/>
<feature type="region of interest" description="Disordered" evidence="1">
    <location>
        <begin position="1"/>
        <end position="24"/>
    </location>
</feature>
<gene>
    <name evidence="2" type="ORF">FPSE_10679</name>
</gene>
<sequence length="299" mass="34003">MADSQTSRTSASHETRQTLSERNTRRLELAKQMGKTVDDLIWDPNEMAFTWDDMQSETTTTLANGEPTNTMDAAMVEHNDVMTIIAAYSKRDLLQPGLPPYIPSTIATIPPKDASRFLALMNGEHILAKDWAPIRNALQARHPLKQDIIVRTQTMFTVIMSEIIDTGIPFWVSDPSADTPNYGAMYSVARHAARMLGIFDETDMRDALTCWNQLRYQVPDEEAGIWHAINGASWALSDVKEKYWPFLMWNLRDVYMSKAILYQVSLFVKLVDYLGSYPEDWPEGLKDPLETARSHDPTL</sequence>
<accession>K3VXM4</accession>
<evidence type="ECO:0000313" key="3">
    <source>
        <dbReference type="Proteomes" id="UP000007978"/>
    </source>
</evidence>
<organism evidence="2 3">
    <name type="scientific">Fusarium pseudograminearum (strain CS3096)</name>
    <name type="common">Wheat and barley crown-rot fungus</name>
    <dbReference type="NCBI Taxonomy" id="1028729"/>
    <lineage>
        <taxon>Eukaryota</taxon>
        <taxon>Fungi</taxon>
        <taxon>Dikarya</taxon>
        <taxon>Ascomycota</taxon>
        <taxon>Pezizomycotina</taxon>
        <taxon>Sordariomycetes</taxon>
        <taxon>Hypocreomycetidae</taxon>
        <taxon>Hypocreales</taxon>
        <taxon>Nectriaceae</taxon>
        <taxon>Fusarium</taxon>
    </lineage>
</organism>
<protein>
    <submittedName>
        <fullName evidence="2">Uncharacterized protein</fullName>
    </submittedName>
</protein>
<reference evidence="2 3" key="1">
    <citation type="journal article" date="2012" name="PLoS Pathog.">
        <title>Comparative pathogenomics reveals horizontally acquired novel virulence genes in fungi infecting cereal hosts.</title>
        <authorList>
            <person name="Gardiner D.M."/>
            <person name="McDonald M.C."/>
            <person name="Covarelli L."/>
            <person name="Solomon P.S."/>
            <person name="Rusu A.G."/>
            <person name="Marshall M."/>
            <person name="Kazan K."/>
            <person name="Chakraborty S."/>
            <person name="McDonald B.A."/>
            <person name="Manners J.M."/>
        </authorList>
    </citation>
    <scope>NUCLEOTIDE SEQUENCE [LARGE SCALE GENOMIC DNA]</scope>
    <source>
        <strain evidence="2 3">CS3096</strain>
    </source>
</reference>
<dbReference type="HOGENOM" id="CLU_930787_0_0_1"/>
<dbReference type="OrthoDB" id="5103752at2759"/>